<organism evidence="1">
    <name type="scientific">Anguilla anguilla</name>
    <name type="common">European freshwater eel</name>
    <name type="synonym">Muraena anguilla</name>
    <dbReference type="NCBI Taxonomy" id="7936"/>
    <lineage>
        <taxon>Eukaryota</taxon>
        <taxon>Metazoa</taxon>
        <taxon>Chordata</taxon>
        <taxon>Craniata</taxon>
        <taxon>Vertebrata</taxon>
        <taxon>Euteleostomi</taxon>
        <taxon>Actinopterygii</taxon>
        <taxon>Neopterygii</taxon>
        <taxon>Teleostei</taxon>
        <taxon>Anguilliformes</taxon>
        <taxon>Anguillidae</taxon>
        <taxon>Anguilla</taxon>
    </lineage>
</organism>
<protein>
    <submittedName>
        <fullName evidence="1">Uncharacterized protein</fullName>
    </submittedName>
</protein>
<reference evidence="1" key="2">
    <citation type="journal article" date="2015" name="Fish Shellfish Immunol.">
        <title>Early steps in the European eel (Anguilla anguilla)-Vibrio vulnificus interaction in the gills: Role of the RtxA13 toxin.</title>
        <authorList>
            <person name="Callol A."/>
            <person name="Pajuelo D."/>
            <person name="Ebbesson L."/>
            <person name="Teles M."/>
            <person name="MacKenzie S."/>
            <person name="Amaro C."/>
        </authorList>
    </citation>
    <scope>NUCLEOTIDE SEQUENCE</scope>
</reference>
<name>A0A0E9UJM0_ANGAN</name>
<proteinExistence type="predicted"/>
<sequence length="57" mass="6548">MVITFCIKGHAAFRPCERFAFSFRQATTYHKARPLTKKKYSTLSVQQVSLGSMYNLS</sequence>
<dbReference type="EMBL" id="GBXM01042610">
    <property type="protein sequence ID" value="JAH65967.1"/>
    <property type="molecule type" value="Transcribed_RNA"/>
</dbReference>
<dbReference type="AlphaFoldDB" id="A0A0E9UJM0"/>
<accession>A0A0E9UJM0</accession>
<reference evidence="1" key="1">
    <citation type="submission" date="2014-11" db="EMBL/GenBank/DDBJ databases">
        <authorList>
            <person name="Amaro Gonzalez C."/>
        </authorList>
    </citation>
    <scope>NUCLEOTIDE SEQUENCE</scope>
</reference>
<evidence type="ECO:0000313" key="1">
    <source>
        <dbReference type="EMBL" id="JAH65967.1"/>
    </source>
</evidence>